<dbReference type="Gene3D" id="3.40.190.10">
    <property type="entry name" value="Periplasmic binding protein-like II"/>
    <property type="match status" value="1"/>
</dbReference>
<gene>
    <name evidence="2" type="ORF">F8O03_02460</name>
</gene>
<dbReference type="OrthoDB" id="7918484at2"/>
<dbReference type="Proteomes" id="UP000490386">
    <property type="component" value="Unassembled WGS sequence"/>
</dbReference>
<dbReference type="EMBL" id="WBJX01000001">
    <property type="protein sequence ID" value="KAB1639225.1"/>
    <property type="molecule type" value="Genomic_DNA"/>
</dbReference>
<dbReference type="AlphaFoldDB" id="A0A7J5B4W3"/>
<protein>
    <submittedName>
        <fullName evidence="2">Extracellular solute-binding protein</fullName>
    </submittedName>
</protein>
<reference evidence="2 3" key="1">
    <citation type="submission" date="2019-09" db="EMBL/GenBank/DDBJ databases">
        <title>Phylogeny of genus Pseudoclavibacter and closely related genus.</title>
        <authorList>
            <person name="Li Y."/>
        </authorList>
    </citation>
    <scope>NUCLEOTIDE SEQUENCE [LARGE SCALE GENOMIC DNA]</scope>
    <source>
        <strain evidence="2 3">THG-MD12</strain>
    </source>
</reference>
<evidence type="ECO:0000313" key="3">
    <source>
        <dbReference type="Proteomes" id="UP000490386"/>
    </source>
</evidence>
<comment type="caution">
    <text evidence="2">The sequence shown here is derived from an EMBL/GenBank/DDBJ whole genome shotgun (WGS) entry which is preliminary data.</text>
</comment>
<dbReference type="InterPro" id="IPR050490">
    <property type="entry name" value="Bact_solute-bd_prot1"/>
</dbReference>
<feature type="chain" id="PRO_5038778366" evidence="1">
    <location>
        <begin position="24"/>
        <end position="442"/>
    </location>
</feature>
<feature type="signal peptide" evidence="1">
    <location>
        <begin position="1"/>
        <end position="23"/>
    </location>
</feature>
<sequence>MTIRTRARTTTALLALAAMTGLAGCAPGPIIEDGPGEAGTLEVQKVNPADFAGQSMSYVYFTDGPDEAATRELIASFEEEYDVTVNLEVLPYSDLVTSVQARLSGGNAPDVVRLTGLTDFRADLLDLRTYLGEDYAEEFVDGPVKGVLGEYGEMLAVPSDLTLNGPFINVDLFNEAGVPLPDPEDPWTWDEMIDAATKVRDATGTEYAFAIDKSGHRVSTVLSQYGTALVGDDGAVLDEAKAVEALQPLVDMMADGRMPRDFWLGSGSRYEGANDIFLAQQTPVYLSGNWQVGQFADNADFTWSAAPNPCADECGGFPGGKYMGALAEGPNPALGAFFVQYMNTTKAQQKFIVAGGFLPTRVDLTERGVQYPVRQEDMDVFFADLARTPDLGYEANSQPSYTGASLELVDQLALVVAGEKDTTTAVSDLQAKSEQLVEELQP</sequence>
<dbReference type="InterPro" id="IPR006059">
    <property type="entry name" value="SBP"/>
</dbReference>
<dbReference type="Pfam" id="PF01547">
    <property type="entry name" value="SBP_bac_1"/>
    <property type="match status" value="1"/>
</dbReference>
<dbReference type="RefSeq" id="WP_151422237.1">
    <property type="nucleotide sequence ID" value="NZ_CANKVH010000011.1"/>
</dbReference>
<dbReference type="SUPFAM" id="SSF53850">
    <property type="entry name" value="Periplasmic binding protein-like II"/>
    <property type="match status" value="1"/>
</dbReference>
<dbReference type="PANTHER" id="PTHR43649">
    <property type="entry name" value="ARABINOSE-BINDING PROTEIN-RELATED"/>
    <property type="match status" value="1"/>
</dbReference>
<evidence type="ECO:0000256" key="1">
    <source>
        <dbReference type="SAM" id="SignalP"/>
    </source>
</evidence>
<dbReference type="PANTHER" id="PTHR43649:SF12">
    <property type="entry name" value="DIACETYLCHITOBIOSE BINDING PROTEIN DASA"/>
    <property type="match status" value="1"/>
</dbReference>
<proteinExistence type="predicted"/>
<organism evidence="2 3">
    <name type="scientific">Pseudoclavibacter terrae</name>
    <dbReference type="NCBI Taxonomy" id="1530195"/>
    <lineage>
        <taxon>Bacteria</taxon>
        <taxon>Bacillati</taxon>
        <taxon>Actinomycetota</taxon>
        <taxon>Actinomycetes</taxon>
        <taxon>Micrococcales</taxon>
        <taxon>Microbacteriaceae</taxon>
        <taxon>Pseudoclavibacter</taxon>
    </lineage>
</organism>
<evidence type="ECO:0000313" key="2">
    <source>
        <dbReference type="EMBL" id="KAB1639225.1"/>
    </source>
</evidence>
<name>A0A7J5B4W3_9MICO</name>
<keyword evidence="3" id="KW-1185">Reference proteome</keyword>
<keyword evidence="1" id="KW-0732">Signal</keyword>
<dbReference type="PROSITE" id="PS51257">
    <property type="entry name" value="PROKAR_LIPOPROTEIN"/>
    <property type="match status" value="1"/>
</dbReference>
<accession>A0A7J5B4W3</accession>